<reference evidence="5" key="1">
    <citation type="journal article" date="2020" name="Stud. Mycol.">
        <title>101 Dothideomycetes genomes: a test case for predicting lifestyles and emergence of pathogens.</title>
        <authorList>
            <person name="Haridas S."/>
            <person name="Albert R."/>
            <person name="Binder M."/>
            <person name="Bloem J."/>
            <person name="Labutti K."/>
            <person name="Salamov A."/>
            <person name="Andreopoulos B."/>
            <person name="Baker S."/>
            <person name="Barry K."/>
            <person name="Bills G."/>
            <person name="Bluhm B."/>
            <person name="Cannon C."/>
            <person name="Castanera R."/>
            <person name="Culley D."/>
            <person name="Daum C."/>
            <person name="Ezra D."/>
            <person name="Gonzalez J."/>
            <person name="Henrissat B."/>
            <person name="Kuo A."/>
            <person name="Liang C."/>
            <person name="Lipzen A."/>
            <person name="Lutzoni F."/>
            <person name="Magnuson J."/>
            <person name="Mondo S."/>
            <person name="Nolan M."/>
            <person name="Ohm R."/>
            <person name="Pangilinan J."/>
            <person name="Park H.-J."/>
            <person name="Ramirez L."/>
            <person name="Alfaro M."/>
            <person name="Sun H."/>
            <person name="Tritt A."/>
            <person name="Yoshinaga Y."/>
            <person name="Zwiers L.-H."/>
            <person name="Turgeon B."/>
            <person name="Goodwin S."/>
            <person name="Spatafora J."/>
            <person name="Crous P."/>
            <person name="Grigoriev I."/>
        </authorList>
    </citation>
    <scope>NUCLEOTIDE SEQUENCE</scope>
    <source>
        <strain evidence="5">CBS 113818</strain>
    </source>
</reference>
<dbReference type="CDD" id="cd08249">
    <property type="entry name" value="enoyl_reductase_like"/>
    <property type="match status" value="1"/>
</dbReference>
<dbReference type="PANTHER" id="PTHR45348">
    <property type="entry name" value="HYPOTHETICAL OXIDOREDUCTASE (EUROFUNG)"/>
    <property type="match status" value="1"/>
</dbReference>
<dbReference type="InterPro" id="IPR013154">
    <property type="entry name" value="ADH-like_N"/>
</dbReference>
<evidence type="ECO:0000256" key="3">
    <source>
        <dbReference type="ARBA" id="ARBA00023002"/>
    </source>
</evidence>
<dbReference type="InterPro" id="IPR020843">
    <property type="entry name" value="ER"/>
</dbReference>
<protein>
    <submittedName>
        <fullName evidence="5">Zinc-binding oxidoreductase-like protein ToxD</fullName>
    </submittedName>
</protein>
<dbReference type="Gene3D" id="3.40.50.720">
    <property type="entry name" value="NAD(P)-binding Rossmann-like Domain"/>
    <property type="match status" value="1"/>
</dbReference>
<sequence>MKEAIIHKGPRVEVIDSEIPMPGPNQLVIKVAVSGCNPKDWKLPELIPTAENQGDDMAGIVHSVGEGVYEFKPGDRVASFHEVMSKNGTYAEYAIGWQHTTFHIPDSVSFEDASTIPLAAITAAIGIHWQLRLPLPWLPATESTPLLIYGGASAVGAFAIKLAVRANIHPIIAVAGRGADYVESLIDRSKGDAVVDYRNEPSAIVSGIKEALKGAELHYAFDAIADHGSWTNIVQALHPKGKITLVTPGVVYDDIPKSMEQSTTSALDAHRSAQDFAFVFYRYISKGLADDWFKAHPVEVVPGGLEGVEKALLNLKEGKASGLKYAVRVS</sequence>
<proteinExistence type="inferred from homology"/>
<feature type="domain" description="Enoyl reductase (ER)" evidence="4">
    <location>
        <begin position="9"/>
        <end position="327"/>
    </location>
</feature>
<dbReference type="Proteomes" id="UP000799424">
    <property type="component" value="Unassembled WGS sequence"/>
</dbReference>
<dbReference type="SUPFAM" id="SSF51735">
    <property type="entry name" value="NAD(P)-binding Rossmann-fold domains"/>
    <property type="match status" value="1"/>
</dbReference>
<keyword evidence="3" id="KW-0560">Oxidoreductase</keyword>
<dbReference type="InterPro" id="IPR047122">
    <property type="entry name" value="Trans-enoyl_RdTase-like"/>
</dbReference>
<dbReference type="OrthoDB" id="3233595at2759"/>
<evidence type="ECO:0000256" key="2">
    <source>
        <dbReference type="ARBA" id="ARBA00011245"/>
    </source>
</evidence>
<comment type="similarity">
    <text evidence="1">Belongs to the zinc-containing alcohol dehydrogenase family.</text>
</comment>
<dbReference type="SUPFAM" id="SSF50129">
    <property type="entry name" value="GroES-like"/>
    <property type="match status" value="1"/>
</dbReference>
<evidence type="ECO:0000259" key="4">
    <source>
        <dbReference type="SMART" id="SM00829"/>
    </source>
</evidence>
<dbReference type="Pfam" id="PF08240">
    <property type="entry name" value="ADH_N"/>
    <property type="match status" value="1"/>
</dbReference>
<dbReference type="EMBL" id="MU006229">
    <property type="protein sequence ID" value="KAF2824906.1"/>
    <property type="molecule type" value="Genomic_DNA"/>
</dbReference>
<dbReference type="Gene3D" id="3.90.180.10">
    <property type="entry name" value="Medium-chain alcohol dehydrogenases, catalytic domain"/>
    <property type="match status" value="1"/>
</dbReference>
<evidence type="ECO:0000313" key="6">
    <source>
        <dbReference type="Proteomes" id="UP000799424"/>
    </source>
</evidence>
<dbReference type="Pfam" id="PF00107">
    <property type="entry name" value="ADH_zinc_N"/>
    <property type="match status" value="1"/>
</dbReference>
<evidence type="ECO:0000313" key="5">
    <source>
        <dbReference type="EMBL" id="KAF2824906.1"/>
    </source>
</evidence>
<gene>
    <name evidence="5" type="ORF">CC86DRAFT_408046</name>
</gene>
<organism evidence="5 6">
    <name type="scientific">Ophiobolus disseminans</name>
    <dbReference type="NCBI Taxonomy" id="1469910"/>
    <lineage>
        <taxon>Eukaryota</taxon>
        <taxon>Fungi</taxon>
        <taxon>Dikarya</taxon>
        <taxon>Ascomycota</taxon>
        <taxon>Pezizomycotina</taxon>
        <taxon>Dothideomycetes</taxon>
        <taxon>Pleosporomycetidae</taxon>
        <taxon>Pleosporales</taxon>
        <taxon>Pleosporineae</taxon>
        <taxon>Phaeosphaeriaceae</taxon>
        <taxon>Ophiobolus</taxon>
    </lineage>
</organism>
<keyword evidence="6" id="KW-1185">Reference proteome</keyword>
<dbReference type="InterPro" id="IPR013149">
    <property type="entry name" value="ADH-like_C"/>
</dbReference>
<dbReference type="InterPro" id="IPR011032">
    <property type="entry name" value="GroES-like_sf"/>
</dbReference>
<dbReference type="PANTHER" id="PTHR45348:SF5">
    <property type="entry name" value="OXIDOREDUCTASE, PUTATIVE (AFU_ORTHOLOGUE AFUA_8G01420)-RELATED"/>
    <property type="match status" value="1"/>
</dbReference>
<comment type="subunit">
    <text evidence="2">Monomer.</text>
</comment>
<dbReference type="GO" id="GO:0016651">
    <property type="term" value="F:oxidoreductase activity, acting on NAD(P)H"/>
    <property type="evidence" value="ECO:0007669"/>
    <property type="project" value="InterPro"/>
</dbReference>
<dbReference type="AlphaFoldDB" id="A0A6A6ZVQ2"/>
<dbReference type="SMART" id="SM00829">
    <property type="entry name" value="PKS_ER"/>
    <property type="match status" value="1"/>
</dbReference>
<evidence type="ECO:0000256" key="1">
    <source>
        <dbReference type="ARBA" id="ARBA00008072"/>
    </source>
</evidence>
<dbReference type="InterPro" id="IPR036291">
    <property type="entry name" value="NAD(P)-bd_dom_sf"/>
</dbReference>
<name>A0A6A6ZVQ2_9PLEO</name>
<accession>A0A6A6ZVQ2</accession>